<keyword evidence="2" id="KW-1015">Disulfide bond</keyword>
<dbReference type="InterPro" id="IPR006501">
    <property type="entry name" value="Pectinesterase_inhib_dom"/>
</dbReference>
<sequence>MKFINKNNNNNINLKIFYIILICFAVEKCIAHTFKDTSPNIETKFSSQDAYPPKASSISAESPFESPSESPSESPFESPKRQTEPESEHDTFGHSSSFSAAFSDILKGSLRGHSLTMPPPHSHSEAKQSSLSIEQICAHTDYPDVCLATIQPLITHNFEMINVLEAAIKACSLQVKLTITKVDKHAANNPEIANAVAECRDQYNNALENLQRAIDAISSRDLGTITVMLSAVMADVSTCESAFEDLKASPSSTMSSNDGLVSITVSNSLSIANLIPY</sequence>
<evidence type="ECO:0000256" key="3">
    <source>
        <dbReference type="ARBA" id="ARBA00038471"/>
    </source>
</evidence>
<name>A0A1S2XG12_CICAR</name>
<dbReference type="GeneID" id="101512989"/>
<dbReference type="NCBIfam" id="TIGR01614">
    <property type="entry name" value="PME_inhib"/>
    <property type="match status" value="1"/>
</dbReference>
<dbReference type="SMART" id="SM00856">
    <property type="entry name" value="PMEI"/>
    <property type="match status" value="1"/>
</dbReference>
<evidence type="ECO:0000256" key="2">
    <source>
        <dbReference type="ARBA" id="ARBA00023157"/>
    </source>
</evidence>
<reference evidence="6" key="1">
    <citation type="journal article" date="2013" name="Nat. Biotechnol.">
        <title>Draft genome sequence of chickpea (Cicer arietinum) provides a resource for trait improvement.</title>
        <authorList>
            <person name="Varshney R.K."/>
            <person name="Song C."/>
            <person name="Saxena R.K."/>
            <person name="Azam S."/>
            <person name="Yu S."/>
            <person name="Sharpe A.G."/>
            <person name="Cannon S."/>
            <person name="Baek J."/>
            <person name="Rosen B.D."/>
            <person name="Tar'an B."/>
            <person name="Millan T."/>
            <person name="Zhang X."/>
            <person name="Ramsay L.D."/>
            <person name="Iwata A."/>
            <person name="Wang Y."/>
            <person name="Nelson W."/>
            <person name="Farmer A.D."/>
            <person name="Gaur P.M."/>
            <person name="Soderlund C."/>
            <person name="Penmetsa R.V."/>
            <person name="Xu C."/>
            <person name="Bharti A.K."/>
            <person name="He W."/>
            <person name="Winter P."/>
            <person name="Zhao S."/>
            <person name="Hane J.K."/>
            <person name="Carrasquilla-Garcia N."/>
            <person name="Condie J.A."/>
            <person name="Upadhyaya H.D."/>
            <person name="Luo M.C."/>
            <person name="Thudi M."/>
            <person name="Gowda C.L."/>
            <person name="Singh N.P."/>
            <person name="Lichtenzveig J."/>
            <person name="Gali K.K."/>
            <person name="Rubio J."/>
            <person name="Nadarajan N."/>
            <person name="Dolezel J."/>
            <person name="Bansal K.C."/>
            <person name="Xu X."/>
            <person name="Edwards D."/>
            <person name="Zhang G."/>
            <person name="Kahl G."/>
            <person name="Gil J."/>
            <person name="Singh K.B."/>
            <person name="Datta S.K."/>
            <person name="Jackson S.A."/>
            <person name="Wang J."/>
            <person name="Cook D.R."/>
        </authorList>
    </citation>
    <scope>NUCLEOTIDE SEQUENCE [LARGE SCALE GENOMIC DNA]</scope>
    <source>
        <strain evidence="6">cv. CDC Frontier</strain>
    </source>
</reference>
<feature type="compositionally biased region" description="Low complexity" evidence="4">
    <location>
        <begin position="55"/>
        <end position="77"/>
    </location>
</feature>
<keyword evidence="1" id="KW-0732">Signal</keyword>
<feature type="domain" description="Pectinesterase inhibitor" evidence="5">
    <location>
        <begin position="128"/>
        <end position="271"/>
    </location>
</feature>
<evidence type="ECO:0000259" key="5">
    <source>
        <dbReference type="SMART" id="SM00856"/>
    </source>
</evidence>
<comment type="similarity">
    <text evidence="3">Belongs to the PMEI family.</text>
</comment>
<dbReference type="RefSeq" id="XP_004487760.1">
    <property type="nucleotide sequence ID" value="XM_004487703.3"/>
</dbReference>
<organism evidence="6 7">
    <name type="scientific">Cicer arietinum</name>
    <name type="common">Chickpea</name>
    <name type="synonym">Garbanzo</name>
    <dbReference type="NCBI Taxonomy" id="3827"/>
    <lineage>
        <taxon>Eukaryota</taxon>
        <taxon>Viridiplantae</taxon>
        <taxon>Streptophyta</taxon>
        <taxon>Embryophyta</taxon>
        <taxon>Tracheophyta</taxon>
        <taxon>Spermatophyta</taxon>
        <taxon>Magnoliopsida</taxon>
        <taxon>eudicotyledons</taxon>
        <taxon>Gunneridae</taxon>
        <taxon>Pentapetalae</taxon>
        <taxon>rosids</taxon>
        <taxon>fabids</taxon>
        <taxon>Fabales</taxon>
        <taxon>Fabaceae</taxon>
        <taxon>Papilionoideae</taxon>
        <taxon>50 kb inversion clade</taxon>
        <taxon>NPAAA clade</taxon>
        <taxon>Hologalegina</taxon>
        <taxon>IRL clade</taxon>
        <taxon>Cicereae</taxon>
        <taxon>Cicer</taxon>
    </lineage>
</organism>
<keyword evidence="6" id="KW-1185">Reference proteome</keyword>
<dbReference type="eggNOG" id="ENOG502S99C">
    <property type="taxonomic scope" value="Eukaryota"/>
</dbReference>
<dbReference type="STRING" id="3827.A0A1S2XG12"/>
<evidence type="ECO:0000256" key="4">
    <source>
        <dbReference type="SAM" id="MobiDB-lite"/>
    </source>
</evidence>
<dbReference type="Proteomes" id="UP000087171">
    <property type="component" value="Chromosome Ca1"/>
</dbReference>
<gene>
    <name evidence="7" type="primary">LOC101512989</name>
</gene>
<proteinExistence type="inferred from homology"/>
<dbReference type="Pfam" id="PF04043">
    <property type="entry name" value="PMEI"/>
    <property type="match status" value="1"/>
</dbReference>
<feature type="compositionally biased region" description="Basic and acidic residues" evidence="4">
    <location>
        <begin position="78"/>
        <end position="92"/>
    </location>
</feature>
<accession>A0A1S2XG12</accession>
<dbReference type="CDD" id="cd15800">
    <property type="entry name" value="PMEI-like_2"/>
    <property type="match status" value="1"/>
</dbReference>
<dbReference type="PANTHER" id="PTHR36710:SF21">
    <property type="entry name" value="PECTINESTERASE INHIBITOR DOMAIN-CONTAINING PROTEIN"/>
    <property type="match status" value="1"/>
</dbReference>
<dbReference type="Gene3D" id="1.20.140.40">
    <property type="entry name" value="Invertase/pectin methylesterase inhibitor family protein"/>
    <property type="match status" value="1"/>
</dbReference>
<feature type="region of interest" description="Disordered" evidence="4">
    <location>
        <begin position="43"/>
        <end position="95"/>
    </location>
</feature>
<dbReference type="PANTHER" id="PTHR36710">
    <property type="entry name" value="PECTINESTERASE INHIBITOR-LIKE"/>
    <property type="match status" value="1"/>
</dbReference>
<protein>
    <submittedName>
        <fullName evidence="7">Probable pectinesterase/pectinesterase inhibitor 23</fullName>
    </submittedName>
</protein>
<dbReference type="SUPFAM" id="SSF101148">
    <property type="entry name" value="Plant invertase/pectin methylesterase inhibitor"/>
    <property type="match status" value="1"/>
</dbReference>
<evidence type="ECO:0000313" key="6">
    <source>
        <dbReference type="Proteomes" id="UP000087171"/>
    </source>
</evidence>
<dbReference type="PaxDb" id="3827-XP_004487760.1"/>
<dbReference type="OrthoDB" id="770764at2759"/>
<dbReference type="AlphaFoldDB" id="A0A1S2XG12"/>
<evidence type="ECO:0000256" key="1">
    <source>
        <dbReference type="ARBA" id="ARBA00022729"/>
    </source>
</evidence>
<dbReference type="GO" id="GO:0004857">
    <property type="term" value="F:enzyme inhibitor activity"/>
    <property type="evidence" value="ECO:0007669"/>
    <property type="project" value="InterPro"/>
</dbReference>
<dbReference type="KEGG" id="cam:101512989"/>
<dbReference type="InterPro" id="IPR052421">
    <property type="entry name" value="PCW_Enzyme_Inhibitor"/>
</dbReference>
<reference evidence="7" key="2">
    <citation type="submission" date="2025-08" db="UniProtKB">
        <authorList>
            <consortium name="RefSeq"/>
        </authorList>
    </citation>
    <scope>IDENTIFICATION</scope>
    <source>
        <tissue evidence="7">Etiolated seedlings</tissue>
    </source>
</reference>
<evidence type="ECO:0000313" key="7">
    <source>
        <dbReference type="RefSeq" id="XP_004487760.1"/>
    </source>
</evidence>
<dbReference type="InterPro" id="IPR035513">
    <property type="entry name" value="Invertase/methylesterase_inhib"/>
</dbReference>